<name>A0A1Q9ERZ8_SYMMI</name>
<evidence type="ECO:0000256" key="3">
    <source>
        <dbReference type="SAM" id="MobiDB-lite"/>
    </source>
</evidence>
<dbReference type="GO" id="GO:0005576">
    <property type="term" value="C:extracellular region"/>
    <property type="evidence" value="ECO:0007669"/>
    <property type="project" value="InterPro"/>
</dbReference>
<dbReference type="SMART" id="SM00220">
    <property type="entry name" value="S_TKc"/>
    <property type="match status" value="1"/>
</dbReference>
<feature type="domain" description="Apple" evidence="6">
    <location>
        <begin position="191"/>
        <end position="265"/>
    </location>
</feature>
<dbReference type="InterPro" id="IPR003609">
    <property type="entry name" value="Pan_app"/>
</dbReference>
<dbReference type="InterPro" id="IPR011009">
    <property type="entry name" value="Kinase-like_dom_sf"/>
</dbReference>
<dbReference type="Gene3D" id="1.10.510.10">
    <property type="entry name" value="Transferase(Phosphotransferase) domain 1"/>
    <property type="match status" value="1"/>
</dbReference>
<dbReference type="OrthoDB" id="68483at2759"/>
<sequence>MLLNSVSIDVHIEEDSDPNELQDRWSPDDPESTEKMAQSALAEPVVAKPLESPRPVRKLGRSDSGSIRYSRKSTLSMQSLSMGSMVSGTSTLTLTLRNAWCTLRGEDDLSVGQMSEFRDTYVLQRAIGEGGYGTEQRPETSSFTFPRRVALALGFVGLLAVGIVGIVAGGATRGLRSKSGAFVVLDATADCFEPSTYYSSPIKMAGTERTSEVTQEACQQRCLSVDGCAHFTFWPDGGCLLTDESSVASPAPEKHAETVSGPPYCGEKPAAVESDVVIDAEDGEEKASVETPTLAPVPTVAPIPGINGTTCAKYPACVAHGIEEGNCCPNDDNVALGCCMGFPPVVAAPKIAAGRLLPDSRWYTPGLLRVGNGSEDNWRVQLIKNKASGKLFAMKRVQQNKHTSAELAVFKVLDNPYIVRLYNILRDDEEEDEVLFFVMDYCAGGDLMMWMKLREQRLVGGAPKTYRPPETWLAAGILWQMLVGIGYLHHNWIIHRDVKPENYLIQDQLADEDGMCRVKLSDFGLARKIGQREKIQDQAGSLPYMAPEVIRGSYDTGCDMWGVGACIYLLVCNVHWWEDMEYAKVEVADLNSYIVDSILEREVHFNLPNWEMHPAEFKELIQSLLSKEAALRPKARKLVKNKWMRTHGKSAVESGDCCCSVQ</sequence>
<evidence type="ECO:0000259" key="5">
    <source>
        <dbReference type="PROSITE" id="PS50011"/>
    </source>
</evidence>
<feature type="region of interest" description="Disordered" evidence="3">
    <location>
        <begin position="1"/>
        <end position="68"/>
    </location>
</feature>
<dbReference type="InterPro" id="IPR000177">
    <property type="entry name" value="Apple"/>
</dbReference>
<protein>
    <submittedName>
        <fullName evidence="7">Calcium-dependent protein kinase 1</fullName>
    </submittedName>
</protein>
<dbReference type="SUPFAM" id="SSF57414">
    <property type="entry name" value="Hairpin loop containing domain-like"/>
    <property type="match status" value="1"/>
</dbReference>
<keyword evidence="4" id="KW-0472">Membrane</keyword>
<dbReference type="SUPFAM" id="SSF56112">
    <property type="entry name" value="Protein kinase-like (PK-like)"/>
    <property type="match status" value="1"/>
</dbReference>
<keyword evidence="8" id="KW-1185">Reference proteome</keyword>
<dbReference type="EMBL" id="LSRX01000083">
    <property type="protein sequence ID" value="OLQ10158.1"/>
    <property type="molecule type" value="Genomic_DNA"/>
</dbReference>
<evidence type="ECO:0000313" key="7">
    <source>
        <dbReference type="EMBL" id="OLQ10158.1"/>
    </source>
</evidence>
<keyword evidence="4" id="KW-1133">Transmembrane helix</keyword>
<dbReference type="GO" id="GO:0004672">
    <property type="term" value="F:protein kinase activity"/>
    <property type="evidence" value="ECO:0007669"/>
    <property type="project" value="InterPro"/>
</dbReference>
<dbReference type="GO" id="GO:0006508">
    <property type="term" value="P:proteolysis"/>
    <property type="evidence" value="ECO:0007669"/>
    <property type="project" value="InterPro"/>
</dbReference>
<evidence type="ECO:0000256" key="2">
    <source>
        <dbReference type="ARBA" id="ARBA00023157"/>
    </source>
</evidence>
<feature type="transmembrane region" description="Helical" evidence="4">
    <location>
        <begin position="149"/>
        <end position="169"/>
    </location>
</feature>
<dbReference type="Pfam" id="PF00024">
    <property type="entry name" value="PAN_1"/>
    <property type="match status" value="1"/>
</dbReference>
<dbReference type="SMART" id="SM00223">
    <property type="entry name" value="APPLE"/>
    <property type="match status" value="1"/>
</dbReference>
<organism evidence="7 8">
    <name type="scientific">Symbiodinium microadriaticum</name>
    <name type="common">Dinoflagellate</name>
    <name type="synonym">Zooxanthella microadriatica</name>
    <dbReference type="NCBI Taxonomy" id="2951"/>
    <lineage>
        <taxon>Eukaryota</taxon>
        <taxon>Sar</taxon>
        <taxon>Alveolata</taxon>
        <taxon>Dinophyceae</taxon>
        <taxon>Suessiales</taxon>
        <taxon>Symbiodiniaceae</taxon>
        <taxon>Symbiodinium</taxon>
    </lineage>
</organism>
<evidence type="ECO:0000313" key="8">
    <source>
        <dbReference type="Proteomes" id="UP000186817"/>
    </source>
</evidence>
<dbReference type="PROSITE" id="PS00108">
    <property type="entry name" value="PROTEIN_KINASE_ST"/>
    <property type="match status" value="1"/>
</dbReference>
<evidence type="ECO:0000256" key="1">
    <source>
        <dbReference type="ARBA" id="ARBA00022737"/>
    </source>
</evidence>
<keyword evidence="4" id="KW-0812">Transmembrane</keyword>
<feature type="domain" description="Protein kinase" evidence="5">
    <location>
        <begin position="364"/>
        <end position="644"/>
    </location>
</feature>
<dbReference type="PROSITE" id="PS50011">
    <property type="entry name" value="PROTEIN_KINASE_DOM"/>
    <property type="match status" value="1"/>
</dbReference>
<dbReference type="PROSITE" id="PS50948">
    <property type="entry name" value="PAN"/>
    <property type="match status" value="1"/>
</dbReference>
<keyword evidence="1" id="KW-0677">Repeat</keyword>
<accession>A0A1Q9ERZ8</accession>
<dbReference type="InterPro" id="IPR000719">
    <property type="entry name" value="Prot_kinase_dom"/>
</dbReference>
<keyword evidence="2" id="KW-1015">Disulfide bond</keyword>
<dbReference type="Pfam" id="PF00069">
    <property type="entry name" value="Pkinase"/>
    <property type="match status" value="1"/>
</dbReference>
<dbReference type="Proteomes" id="UP000186817">
    <property type="component" value="Unassembled WGS sequence"/>
</dbReference>
<evidence type="ECO:0000256" key="4">
    <source>
        <dbReference type="SAM" id="Phobius"/>
    </source>
</evidence>
<dbReference type="InterPro" id="IPR008271">
    <property type="entry name" value="Ser/Thr_kinase_AS"/>
</dbReference>
<comment type="caution">
    <text evidence="7">The sequence shown here is derived from an EMBL/GenBank/DDBJ whole genome shotgun (WGS) entry which is preliminary data.</text>
</comment>
<keyword evidence="7" id="KW-0418">Kinase</keyword>
<dbReference type="Gene3D" id="3.50.4.10">
    <property type="entry name" value="Hepatocyte Growth Factor"/>
    <property type="match status" value="1"/>
</dbReference>
<dbReference type="PANTHER" id="PTHR44167:SF24">
    <property type="entry name" value="SERINE_THREONINE-PROTEIN KINASE CHK2"/>
    <property type="match status" value="1"/>
</dbReference>
<gene>
    <name evidence="7" type="primary">CPK1</name>
    <name evidence="7" type="ORF">AK812_SmicGene6188</name>
</gene>
<proteinExistence type="predicted"/>
<dbReference type="AlphaFoldDB" id="A0A1Q9ERZ8"/>
<dbReference type="PANTHER" id="PTHR44167">
    <property type="entry name" value="OVARIAN-SPECIFIC SERINE/THREONINE-PROTEIN KINASE LOK-RELATED"/>
    <property type="match status" value="1"/>
</dbReference>
<keyword evidence="7" id="KW-0808">Transferase</keyword>
<evidence type="ECO:0000259" key="6">
    <source>
        <dbReference type="PROSITE" id="PS50948"/>
    </source>
</evidence>
<dbReference type="Gene3D" id="3.30.200.20">
    <property type="entry name" value="Phosphorylase Kinase, domain 1"/>
    <property type="match status" value="1"/>
</dbReference>
<reference evidence="7 8" key="1">
    <citation type="submission" date="2016-02" db="EMBL/GenBank/DDBJ databases">
        <title>Genome analysis of coral dinoflagellate symbionts highlights evolutionary adaptations to a symbiotic lifestyle.</title>
        <authorList>
            <person name="Aranda M."/>
            <person name="Li Y."/>
            <person name="Liew Y.J."/>
            <person name="Baumgarten S."/>
            <person name="Simakov O."/>
            <person name="Wilson M."/>
            <person name="Piel J."/>
            <person name="Ashoor H."/>
            <person name="Bougouffa S."/>
            <person name="Bajic V.B."/>
            <person name="Ryu T."/>
            <person name="Ravasi T."/>
            <person name="Bayer T."/>
            <person name="Micklem G."/>
            <person name="Kim H."/>
            <person name="Bhak J."/>
            <person name="Lajeunesse T.C."/>
            <person name="Voolstra C.R."/>
        </authorList>
    </citation>
    <scope>NUCLEOTIDE SEQUENCE [LARGE SCALE GENOMIC DNA]</scope>
    <source>
        <strain evidence="7 8">CCMP2467</strain>
    </source>
</reference>
<dbReference type="GO" id="GO:0005524">
    <property type="term" value="F:ATP binding"/>
    <property type="evidence" value="ECO:0007669"/>
    <property type="project" value="InterPro"/>
</dbReference>